<evidence type="ECO:0008006" key="3">
    <source>
        <dbReference type="Google" id="ProtNLM"/>
    </source>
</evidence>
<keyword evidence="2" id="KW-1185">Reference proteome</keyword>
<dbReference type="Gene3D" id="3.40.50.11010">
    <property type="match status" value="1"/>
</dbReference>
<organism evidence="1 2">
    <name type="scientific">Novipirellula aureliae</name>
    <dbReference type="NCBI Taxonomy" id="2527966"/>
    <lineage>
        <taxon>Bacteria</taxon>
        <taxon>Pseudomonadati</taxon>
        <taxon>Planctomycetota</taxon>
        <taxon>Planctomycetia</taxon>
        <taxon>Pirellulales</taxon>
        <taxon>Pirellulaceae</taxon>
        <taxon>Novipirellula</taxon>
    </lineage>
</organism>
<evidence type="ECO:0000313" key="1">
    <source>
        <dbReference type="EMBL" id="TWU44352.1"/>
    </source>
</evidence>
<dbReference type="OrthoDB" id="9816564at2"/>
<accession>A0A5C6E606</accession>
<gene>
    <name evidence="1" type="ORF">Q31b_18880</name>
</gene>
<comment type="caution">
    <text evidence="1">The sequence shown here is derived from an EMBL/GenBank/DDBJ whole genome shotgun (WGS) entry which is preliminary data.</text>
</comment>
<sequence length="385" mass="43125">MNNRLLVFSDDWGRHPSSCQHLIGQLLPNAQTTWVNTIGMRPPRFDTVTLRRGFEKLSGWVKPASKRSEAIPRPLPDGLTVIDAKMWPWMSHRWDRWLNARLLISQLHDIAEGAIAVTTIPIVADLVGKLPVDRWIYYCVDDFSVWPGLDGQAMGKMESEMLPQIDRIIAASDTLAAGIADRGHHAEVLTHGVDLDFWQSDSGCKLEILDGLPRPIALFWGVIDRRMNADWLLALANRIDHGKIVLVGPLQDPDPRLANHPNILMTGPMPFESLPSVARQAAALIMPYADLPVTRAMQPLKFKEYLATMRPVVASSLPAVHNYSDCIEMVSTNDEFVAKTMAFMQGDVDAKSPFADRIQKRLATESWKAKAATFQEMLSSSRFIK</sequence>
<dbReference type="AlphaFoldDB" id="A0A5C6E606"/>
<reference evidence="1 2" key="1">
    <citation type="submission" date="2019-02" db="EMBL/GenBank/DDBJ databases">
        <title>Deep-cultivation of Planctomycetes and their phenomic and genomic characterization uncovers novel biology.</title>
        <authorList>
            <person name="Wiegand S."/>
            <person name="Jogler M."/>
            <person name="Boedeker C."/>
            <person name="Pinto D."/>
            <person name="Vollmers J."/>
            <person name="Rivas-Marin E."/>
            <person name="Kohn T."/>
            <person name="Peeters S.H."/>
            <person name="Heuer A."/>
            <person name="Rast P."/>
            <person name="Oberbeckmann S."/>
            <person name="Bunk B."/>
            <person name="Jeske O."/>
            <person name="Meyerdierks A."/>
            <person name="Storesund J.E."/>
            <person name="Kallscheuer N."/>
            <person name="Luecker S."/>
            <person name="Lage O.M."/>
            <person name="Pohl T."/>
            <person name="Merkel B.J."/>
            <person name="Hornburger P."/>
            <person name="Mueller R.-W."/>
            <person name="Bruemmer F."/>
            <person name="Labrenz M."/>
            <person name="Spormann A.M."/>
            <person name="Op Den Camp H."/>
            <person name="Overmann J."/>
            <person name="Amann R."/>
            <person name="Jetten M.S.M."/>
            <person name="Mascher T."/>
            <person name="Medema M.H."/>
            <person name="Devos D.P."/>
            <person name="Kaster A.-K."/>
            <person name="Ovreas L."/>
            <person name="Rohde M."/>
            <person name="Galperin M.Y."/>
            <person name="Jogler C."/>
        </authorList>
    </citation>
    <scope>NUCLEOTIDE SEQUENCE [LARGE SCALE GENOMIC DNA]</scope>
    <source>
        <strain evidence="1 2">Q31b</strain>
    </source>
</reference>
<dbReference type="RefSeq" id="WP_146599318.1">
    <property type="nucleotide sequence ID" value="NZ_SJPY01000002.1"/>
</dbReference>
<protein>
    <recommendedName>
        <fullName evidence="3">Teichuronic acid biosynthesis glycosyltransferase TuaH</fullName>
    </recommendedName>
</protein>
<dbReference type="EMBL" id="SJPY01000002">
    <property type="protein sequence ID" value="TWU44352.1"/>
    <property type="molecule type" value="Genomic_DNA"/>
</dbReference>
<proteinExistence type="predicted"/>
<dbReference type="SUPFAM" id="SSF53756">
    <property type="entry name" value="UDP-Glycosyltransferase/glycogen phosphorylase"/>
    <property type="match status" value="1"/>
</dbReference>
<name>A0A5C6E606_9BACT</name>
<dbReference type="Pfam" id="PF13692">
    <property type="entry name" value="Glyco_trans_1_4"/>
    <property type="match status" value="1"/>
</dbReference>
<dbReference type="Proteomes" id="UP000315471">
    <property type="component" value="Unassembled WGS sequence"/>
</dbReference>
<evidence type="ECO:0000313" key="2">
    <source>
        <dbReference type="Proteomes" id="UP000315471"/>
    </source>
</evidence>
<dbReference type="Gene3D" id="3.40.50.2000">
    <property type="entry name" value="Glycogen Phosphorylase B"/>
    <property type="match status" value="1"/>
</dbReference>